<evidence type="ECO:0000313" key="1">
    <source>
        <dbReference type="EMBL" id="TFK24881.1"/>
    </source>
</evidence>
<keyword evidence="2" id="KW-1185">Reference proteome</keyword>
<protein>
    <submittedName>
        <fullName evidence="1">Uncharacterized protein</fullName>
    </submittedName>
</protein>
<dbReference type="OrthoDB" id="509124at2759"/>
<sequence length="98" mass="11332">MDTPAFYGRLEVFAETTVIDRENYRVAWETAGSIPSWLLHSERWQTLTRLPDGRTKYETQEVFRGALAYIVKWVLGSALSSGFHVMAETLKQRAEQQH</sequence>
<dbReference type="InterPro" id="IPR023393">
    <property type="entry name" value="START-like_dom_sf"/>
</dbReference>
<gene>
    <name evidence="1" type="ORF">FA15DRAFT_669082</name>
</gene>
<dbReference type="Gene3D" id="3.30.530.20">
    <property type="match status" value="1"/>
</dbReference>
<name>A0A5C3KW47_COPMA</name>
<dbReference type="EMBL" id="ML210193">
    <property type="protein sequence ID" value="TFK24881.1"/>
    <property type="molecule type" value="Genomic_DNA"/>
</dbReference>
<dbReference type="Proteomes" id="UP000307440">
    <property type="component" value="Unassembled WGS sequence"/>
</dbReference>
<reference evidence="1 2" key="1">
    <citation type="journal article" date="2019" name="Nat. Ecol. Evol.">
        <title>Megaphylogeny resolves global patterns of mushroom evolution.</title>
        <authorList>
            <person name="Varga T."/>
            <person name="Krizsan K."/>
            <person name="Foldi C."/>
            <person name="Dima B."/>
            <person name="Sanchez-Garcia M."/>
            <person name="Sanchez-Ramirez S."/>
            <person name="Szollosi G.J."/>
            <person name="Szarkandi J.G."/>
            <person name="Papp V."/>
            <person name="Albert L."/>
            <person name="Andreopoulos W."/>
            <person name="Angelini C."/>
            <person name="Antonin V."/>
            <person name="Barry K.W."/>
            <person name="Bougher N.L."/>
            <person name="Buchanan P."/>
            <person name="Buyck B."/>
            <person name="Bense V."/>
            <person name="Catcheside P."/>
            <person name="Chovatia M."/>
            <person name="Cooper J."/>
            <person name="Damon W."/>
            <person name="Desjardin D."/>
            <person name="Finy P."/>
            <person name="Geml J."/>
            <person name="Haridas S."/>
            <person name="Hughes K."/>
            <person name="Justo A."/>
            <person name="Karasinski D."/>
            <person name="Kautmanova I."/>
            <person name="Kiss B."/>
            <person name="Kocsube S."/>
            <person name="Kotiranta H."/>
            <person name="LaButti K.M."/>
            <person name="Lechner B.E."/>
            <person name="Liimatainen K."/>
            <person name="Lipzen A."/>
            <person name="Lukacs Z."/>
            <person name="Mihaltcheva S."/>
            <person name="Morgado L.N."/>
            <person name="Niskanen T."/>
            <person name="Noordeloos M.E."/>
            <person name="Ohm R.A."/>
            <person name="Ortiz-Santana B."/>
            <person name="Ovrebo C."/>
            <person name="Racz N."/>
            <person name="Riley R."/>
            <person name="Savchenko A."/>
            <person name="Shiryaev A."/>
            <person name="Soop K."/>
            <person name="Spirin V."/>
            <person name="Szebenyi C."/>
            <person name="Tomsovsky M."/>
            <person name="Tulloss R.E."/>
            <person name="Uehling J."/>
            <person name="Grigoriev I.V."/>
            <person name="Vagvolgyi C."/>
            <person name="Papp T."/>
            <person name="Martin F.M."/>
            <person name="Miettinen O."/>
            <person name="Hibbett D.S."/>
            <person name="Nagy L.G."/>
        </authorList>
    </citation>
    <scope>NUCLEOTIDE SEQUENCE [LARGE SCALE GENOMIC DNA]</scope>
    <source>
        <strain evidence="1 2">CBS 121175</strain>
    </source>
</reference>
<organism evidence="1 2">
    <name type="scientific">Coprinopsis marcescibilis</name>
    <name type="common">Agaric fungus</name>
    <name type="synonym">Psathyrella marcescibilis</name>
    <dbReference type="NCBI Taxonomy" id="230819"/>
    <lineage>
        <taxon>Eukaryota</taxon>
        <taxon>Fungi</taxon>
        <taxon>Dikarya</taxon>
        <taxon>Basidiomycota</taxon>
        <taxon>Agaricomycotina</taxon>
        <taxon>Agaricomycetes</taxon>
        <taxon>Agaricomycetidae</taxon>
        <taxon>Agaricales</taxon>
        <taxon>Agaricineae</taxon>
        <taxon>Psathyrellaceae</taxon>
        <taxon>Coprinopsis</taxon>
    </lineage>
</organism>
<proteinExistence type="predicted"/>
<dbReference type="AlphaFoldDB" id="A0A5C3KW47"/>
<accession>A0A5C3KW47</accession>
<evidence type="ECO:0000313" key="2">
    <source>
        <dbReference type="Proteomes" id="UP000307440"/>
    </source>
</evidence>
<dbReference type="SUPFAM" id="SSF55961">
    <property type="entry name" value="Bet v1-like"/>
    <property type="match status" value="1"/>
</dbReference>